<evidence type="ECO:0000313" key="1">
    <source>
        <dbReference type="EMBL" id="AGA89006.1"/>
    </source>
</evidence>
<dbReference type="PANTHER" id="PTHR36573">
    <property type="entry name" value="INTERMEMBRANE PHOSPHOLIPID TRANSPORT SYSTEM BINDING PROTEIN MLAC"/>
    <property type="match status" value="1"/>
</dbReference>
<dbReference type="PIRSF" id="PIRSF004649">
    <property type="entry name" value="MlaC"/>
    <property type="match status" value="1"/>
</dbReference>
<organism evidence="1 2">
    <name type="scientific">Thioflavicoccus mobilis 8321</name>
    <dbReference type="NCBI Taxonomy" id="765912"/>
    <lineage>
        <taxon>Bacteria</taxon>
        <taxon>Pseudomonadati</taxon>
        <taxon>Pseudomonadota</taxon>
        <taxon>Gammaproteobacteria</taxon>
        <taxon>Chromatiales</taxon>
        <taxon>Chromatiaceae</taxon>
        <taxon>Thioflavicoccus</taxon>
    </lineage>
</organism>
<dbReference type="AlphaFoldDB" id="L0GSQ9"/>
<dbReference type="HOGENOM" id="CLU_094502_3_1_6"/>
<dbReference type="PANTHER" id="PTHR36573:SF1">
    <property type="entry name" value="INTERMEMBRANE PHOSPHOLIPID TRANSPORT SYSTEM BINDING PROTEIN MLAC"/>
    <property type="match status" value="1"/>
</dbReference>
<dbReference type="PATRIC" id="fig|765912.4.peg.132"/>
<dbReference type="OrthoDB" id="9787053at2"/>
<dbReference type="Gene3D" id="3.10.450.710">
    <property type="entry name" value="Tgt2/MlaC"/>
    <property type="match status" value="1"/>
</dbReference>
<dbReference type="KEGG" id="tmb:Thimo_0131"/>
<name>L0GSQ9_9GAMM</name>
<dbReference type="RefSeq" id="WP_015279156.1">
    <property type="nucleotide sequence ID" value="NC_019940.1"/>
</dbReference>
<accession>L0GSQ9</accession>
<dbReference type="InterPro" id="IPR008869">
    <property type="entry name" value="MlaC/ttg2D"/>
</dbReference>
<proteinExistence type="predicted"/>
<evidence type="ECO:0000313" key="2">
    <source>
        <dbReference type="Proteomes" id="UP000010816"/>
    </source>
</evidence>
<dbReference type="InterPro" id="IPR042245">
    <property type="entry name" value="Tgt2/MlaC_sf"/>
</dbReference>
<reference evidence="1 2" key="1">
    <citation type="submission" date="2011-09" db="EMBL/GenBank/DDBJ databases">
        <title>Complete sequence of chromosome of Thioflavicoccus mobilis 8321.</title>
        <authorList>
            <consortium name="US DOE Joint Genome Institute"/>
            <person name="Lucas S."/>
            <person name="Han J."/>
            <person name="Lapidus A."/>
            <person name="Cheng J.-F."/>
            <person name="Goodwin L."/>
            <person name="Pitluck S."/>
            <person name="Peters L."/>
            <person name="Ovchinnikova G."/>
            <person name="Lu M."/>
            <person name="Detter J.C."/>
            <person name="Han C."/>
            <person name="Tapia R."/>
            <person name="Land M."/>
            <person name="Hauser L."/>
            <person name="Kyrpides N."/>
            <person name="Ivanova N."/>
            <person name="Pagani I."/>
            <person name="Vogl K."/>
            <person name="Liu Z."/>
            <person name="Imhoff J."/>
            <person name="Thiel V."/>
            <person name="Frigaard N.-U."/>
            <person name="Bryant D."/>
            <person name="Woyke T."/>
        </authorList>
    </citation>
    <scope>NUCLEOTIDE SEQUENCE [LARGE SCALE GENOMIC DNA]</scope>
    <source>
        <strain evidence="1 2">8321</strain>
    </source>
</reference>
<dbReference type="eggNOG" id="COG2854">
    <property type="taxonomic scope" value="Bacteria"/>
</dbReference>
<keyword evidence="2" id="KW-1185">Reference proteome</keyword>
<dbReference type="Proteomes" id="UP000010816">
    <property type="component" value="Chromosome"/>
</dbReference>
<gene>
    <name evidence="1" type="ORF">Thimo_0131</name>
</gene>
<sequence length="210" mass="23968">MSPNRATAHHWSLLLTLLIWTLPLAADPGLTPPQQVIERVSDGLRRVLREDRDRLASDPQYVYRLVDELLVPNIDVARLSALALGPVWREATPAQREAFAEELKRTLIRTYATAVDALGEWQIQYLPTPFEPDQERAVVRTRIRRPGGEPISVDYRMARRGERWLAYDVAIEGVSLLVNYRSTFVRLAREKGVDGLIEELARHNAERAEP</sequence>
<dbReference type="STRING" id="765912.Thimo_0131"/>
<dbReference type="Pfam" id="PF05494">
    <property type="entry name" value="MlaC"/>
    <property type="match status" value="1"/>
</dbReference>
<protein>
    <submittedName>
        <fullName evidence="1">ABC-type transport system involved in resistance to organic solvents, auxiliary component</fullName>
    </submittedName>
</protein>
<dbReference type="EMBL" id="CP003051">
    <property type="protein sequence ID" value="AGA89006.1"/>
    <property type="molecule type" value="Genomic_DNA"/>
</dbReference>